<evidence type="ECO:0000256" key="1">
    <source>
        <dbReference type="SAM" id="MobiDB-lite"/>
    </source>
</evidence>
<feature type="chain" id="PRO_5035909612" description="Ground-like domain-containing protein" evidence="2">
    <location>
        <begin position="18"/>
        <end position="161"/>
    </location>
</feature>
<evidence type="ECO:0000313" key="5">
    <source>
        <dbReference type="Proteomes" id="UP000494206"/>
    </source>
</evidence>
<feature type="domain" description="Ground-like" evidence="3">
    <location>
        <begin position="87"/>
        <end position="159"/>
    </location>
</feature>
<evidence type="ECO:0000313" key="4">
    <source>
        <dbReference type="EMBL" id="CAB3406957.1"/>
    </source>
</evidence>
<evidence type="ECO:0000256" key="2">
    <source>
        <dbReference type="SAM" id="SignalP"/>
    </source>
</evidence>
<feature type="compositionally biased region" description="Pro residues" evidence="1">
    <location>
        <begin position="56"/>
        <end position="66"/>
    </location>
</feature>
<comment type="caution">
    <text evidence="4">The sequence shown here is derived from an EMBL/GenBank/DDBJ whole genome shotgun (WGS) entry which is preliminary data.</text>
</comment>
<dbReference type="Proteomes" id="UP000494206">
    <property type="component" value="Unassembled WGS sequence"/>
</dbReference>
<sequence length="161" mass="17131">MTTSLVLLACLIATSSAFLLEGLGLGGLGPKQCCCQPPPPPPPCGGGGYASGGYEAPPPPPPPPMYPTGYRNKRSNKDRLLDASSGDQFCNSVAVRDIIKAGMSEDEKESRETIITLLKTQLDRQFVVVCSKKHFDFQASADSEFCSITSKSGMTCSTFVF</sequence>
<protein>
    <recommendedName>
        <fullName evidence="3">Ground-like domain-containing protein</fullName>
    </recommendedName>
</protein>
<dbReference type="EMBL" id="CADEPM010000005">
    <property type="protein sequence ID" value="CAB3406957.1"/>
    <property type="molecule type" value="Genomic_DNA"/>
</dbReference>
<keyword evidence="5" id="KW-1185">Reference proteome</keyword>
<organism evidence="4 5">
    <name type="scientific">Caenorhabditis bovis</name>
    <dbReference type="NCBI Taxonomy" id="2654633"/>
    <lineage>
        <taxon>Eukaryota</taxon>
        <taxon>Metazoa</taxon>
        <taxon>Ecdysozoa</taxon>
        <taxon>Nematoda</taxon>
        <taxon>Chromadorea</taxon>
        <taxon>Rhabditida</taxon>
        <taxon>Rhabditina</taxon>
        <taxon>Rhabditomorpha</taxon>
        <taxon>Rhabditoidea</taxon>
        <taxon>Rhabditidae</taxon>
        <taxon>Peloderinae</taxon>
        <taxon>Caenorhabditis</taxon>
    </lineage>
</organism>
<feature type="region of interest" description="Disordered" evidence="1">
    <location>
        <begin position="45"/>
        <end position="76"/>
    </location>
</feature>
<name>A0A8S1F036_9PELO</name>
<accession>A0A8S1F036</accession>
<feature type="signal peptide" evidence="2">
    <location>
        <begin position="1"/>
        <end position="17"/>
    </location>
</feature>
<dbReference type="InterPro" id="IPR007284">
    <property type="entry name" value="Ground-like_dom"/>
</dbReference>
<proteinExistence type="predicted"/>
<evidence type="ECO:0000259" key="3">
    <source>
        <dbReference type="Pfam" id="PF04155"/>
    </source>
</evidence>
<dbReference type="Pfam" id="PF04155">
    <property type="entry name" value="Ground-like"/>
    <property type="match status" value="1"/>
</dbReference>
<gene>
    <name evidence="4" type="ORF">CBOVIS_LOCUS8953</name>
</gene>
<dbReference type="OrthoDB" id="5869497at2759"/>
<keyword evidence="2" id="KW-0732">Signal</keyword>
<reference evidence="4 5" key="1">
    <citation type="submission" date="2020-04" db="EMBL/GenBank/DDBJ databases">
        <authorList>
            <person name="Laetsch R D."/>
            <person name="Stevens L."/>
            <person name="Kumar S."/>
            <person name="Blaxter L. M."/>
        </authorList>
    </citation>
    <scope>NUCLEOTIDE SEQUENCE [LARGE SCALE GENOMIC DNA]</scope>
</reference>
<dbReference type="AlphaFoldDB" id="A0A8S1F036"/>